<feature type="binding site" evidence="6">
    <location>
        <position position="72"/>
    </location>
    <ligand>
        <name>(6R)-10-formyltetrahydrofolate</name>
        <dbReference type="ChEBI" id="CHEBI:195366"/>
    </ligand>
</feature>
<keyword evidence="3 6" id="KW-0658">Purine biosynthesis</keyword>
<dbReference type="PANTHER" id="PTHR43369:SF2">
    <property type="entry name" value="PHOSPHORIBOSYLGLYCINAMIDE FORMYLTRANSFERASE"/>
    <property type="match status" value="1"/>
</dbReference>
<sequence length="227" mass="24503">MSAADTGHKRVAVMISGRGSNLGALISASMASDYPCRIVGVVSDRLDAAGLQLAADYDIETHVVERKDHADRAAHEDAIQAVLETMRPDMVCLAGYMRLLSGDFVSRWMGSMINIHPSLLPSFTGLDTHQRVLSHQVRLHGCSVHFVTEGMDEGPLIAQAAVPVLPDDDADSLAARVLKAEHKLYPSALRLVAEGKVRITDSGTVLFRDYPEADGDAVLYSHTIGDE</sequence>
<dbReference type="SUPFAM" id="SSF53328">
    <property type="entry name" value="Formyltransferase"/>
    <property type="match status" value="1"/>
</dbReference>
<feature type="binding site" evidence="6">
    <location>
        <position position="114"/>
    </location>
    <ligand>
        <name>(6R)-10-formyltetrahydrofolate</name>
        <dbReference type="ChEBI" id="CHEBI:195366"/>
    </ligand>
</feature>
<protein>
    <recommendedName>
        <fullName evidence="6">Phosphoribosylglycinamide formyltransferase</fullName>
        <ecNumber evidence="6">2.1.2.2</ecNumber>
    </recommendedName>
    <alternativeName>
        <fullName evidence="6">5'-phosphoribosylglycinamide transformylase</fullName>
    </alternativeName>
    <alternativeName>
        <fullName evidence="6">GAR transformylase</fullName>
        <shortName evidence="6">GART</shortName>
    </alternativeName>
</protein>
<dbReference type="PANTHER" id="PTHR43369">
    <property type="entry name" value="PHOSPHORIBOSYLGLYCINAMIDE FORMYLTRANSFERASE"/>
    <property type="match status" value="1"/>
</dbReference>
<feature type="domain" description="Formyl transferase N-terminal" evidence="7">
    <location>
        <begin position="9"/>
        <end position="189"/>
    </location>
</feature>
<dbReference type="EMBL" id="JAPJZH010000010">
    <property type="protein sequence ID" value="MDA4846992.1"/>
    <property type="molecule type" value="Genomic_DNA"/>
</dbReference>
<gene>
    <name evidence="6 8" type="primary">purN</name>
    <name evidence="8" type="ORF">OOZ53_16655</name>
</gene>
<dbReference type="RefSeq" id="WP_271090791.1">
    <property type="nucleotide sequence ID" value="NZ_JAPJZH010000010.1"/>
</dbReference>
<evidence type="ECO:0000256" key="2">
    <source>
        <dbReference type="ARBA" id="ARBA00022679"/>
    </source>
</evidence>
<evidence type="ECO:0000313" key="9">
    <source>
        <dbReference type="Proteomes" id="UP001148313"/>
    </source>
</evidence>
<comment type="similarity">
    <text evidence="4 6">Belongs to the GART family.</text>
</comment>
<name>A0ABT4VQK2_9HYPH</name>
<evidence type="ECO:0000256" key="1">
    <source>
        <dbReference type="ARBA" id="ARBA00005054"/>
    </source>
</evidence>
<dbReference type="InterPro" id="IPR036477">
    <property type="entry name" value="Formyl_transf_N_sf"/>
</dbReference>
<feature type="site" description="Raises pKa of active site His" evidence="6">
    <location>
        <position position="152"/>
    </location>
</feature>
<dbReference type="CDD" id="cd08645">
    <property type="entry name" value="FMT_core_GART"/>
    <property type="match status" value="1"/>
</dbReference>
<evidence type="ECO:0000256" key="4">
    <source>
        <dbReference type="ARBA" id="ARBA00038440"/>
    </source>
</evidence>
<evidence type="ECO:0000259" key="7">
    <source>
        <dbReference type="Pfam" id="PF00551"/>
    </source>
</evidence>
<proteinExistence type="inferred from homology"/>
<dbReference type="InterPro" id="IPR002376">
    <property type="entry name" value="Formyl_transf_N"/>
</dbReference>
<comment type="catalytic activity">
    <reaction evidence="5 6">
        <text>N(1)-(5-phospho-beta-D-ribosyl)glycinamide + (6R)-10-formyltetrahydrofolate = N(2)-formyl-N(1)-(5-phospho-beta-D-ribosyl)glycinamide + (6S)-5,6,7,8-tetrahydrofolate + H(+)</text>
        <dbReference type="Rhea" id="RHEA:15053"/>
        <dbReference type="ChEBI" id="CHEBI:15378"/>
        <dbReference type="ChEBI" id="CHEBI:57453"/>
        <dbReference type="ChEBI" id="CHEBI:143788"/>
        <dbReference type="ChEBI" id="CHEBI:147286"/>
        <dbReference type="ChEBI" id="CHEBI:195366"/>
        <dbReference type="EC" id="2.1.2.2"/>
    </reaction>
</comment>
<dbReference type="InterPro" id="IPR001555">
    <property type="entry name" value="GART_AS"/>
</dbReference>
<evidence type="ECO:0000256" key="5">
    <source>
        <dbReference type="ARBA" id="ARBA00047664"/>
    </source>
</evidence>
<feature type="binding site" evidence="6">
    <location>
        <begin position="19"/>
        <end position="21"/>
    </location>
    <ligand>
        <name>N(1)-(5-phospho-beta-D-ribosyl)glycinamide</name>
        <dbReference type="ChEBI" id="CHEBI:143788"/>
    </ligand>
</feature>
<feature type="active site" description="Proton donor" evidence="6">
    <location>
        <position position="116"/>
    </location>
</feature>
<feature type="binding site" evidence="6">
    <location>
        <begin position="97"/>
        <end position="100"/>
    </location>
    <ligand>
        <name>(6R)-10-formyltetrahydrofolate</name>
        <dbReference type="ChEBI" id="CHEBI:195366"/>
    </ligand>
</feature>
<evidence type="ECO:0000313" key="8">
    <source>
        <dbReference type="EMBL" id="MDA4846992.1"/>
    </source>
</evidence>
<organism evidence="8 9">
    <name type="scientific">Hoeflea poritis</name>
    <dbReference type="NCBI Taxonomy" id="2993659"/>
    <lineage>
        <taxon>Bacteria</taxon>
        <taxon>Pseudomonadati</taxon>
        <taxon>Pseudomonadota</taxon>
        <taxon>Alphaproteobacteria</taxon>
        <taxon>Hyphomicrobiales</taxon>
        <taxon>Rhizobiaceae</taxon>
        <taxon>Hoeflea</taxon>
    </lineage>
</organism>
<dbReference type="NCBIfam" id="TIGR00639">
    <property type="entry name" value="PurN"/>
    <property type="match status" value="1"/>
</dbReference>
<accession>A0ABT4VQK2</accession>
<dbReference type="Pfam" id="PF00551">
    <property type="entry name" value="Formyl_trans_N"/>
    <property type="match status" value="1"/>
</dbReference>
<dbReference type="PROSITE" id="PS00373">
    <property type="entry name" value="GART"/>
    <property type="match status" value="1"/>
</dbReference>
<keyword evidence="9" id="KW-1185">Reference proteome</keyword>
<dbReference type="HAMAP" id="MF_01930">
    <property type="entry name" value="PurN"/>
    <property type="match status" value="1"/>
</dbReference>
<comment type="pathway">
    <text evidence="1 6">Purine metabolism; IMP biosynthesis via de novo pathway; N(2)-formyl-N(1)-(5-phospho-D-ribosyl)glycinamide from N(1)-(5-phospho-D-ribosyl)glycinamide (10-formyl THF route): step 1/1.</text>
</comment>
<comment type="caution">
    <text evidence="8">The sequence shown here is derived from an EMBL/GenBank/DDBJ whole genome shotgun (WGS) entry which is preliminary data.</text>
</comment>
<dbReference type="GO" id="GO:0004644">
    <property type="term" value="F:phosphoribosylglycinamide formyltransferase activity"/>
    <property type="evidence" value="ECO:0007669"/>
    <property type="project" value="UniProtKB-EC"/>
</dbReference>
<dbReference type="InterPro" id="IPR004607">
    <property type="entry name" value="GART"/>
</dbReference>
<keyword evidence="2 6" id="KW-0808">Transferase</keyword>
<evidence type="ECO:0000256" key="3">
    <source>
        <dbReference type="ARBA" id="ARBA00022755"/>
    </source>
</evidence>
<comment type="function">
    <text evidence="6">Catalyzes the transfer of a formyl group from 10-formyltetrahydrofolate to 5-phospho-ribosyl-glycinamide (GAR), producing 5-phospho-ribosyl-N-formylglycinamide (FGAR) and tetrahydrofolate.</text>
</comment>
<reference evidence="8" key="1">
    <citation type="submission" date="2022-11" db="EMBL/GenBank/DDBJ databases">
        <title>Hoeflea poritis sp. nov., isolated from scleractinian coral Porites lutea.</title>
        <authorList>
            <person name="Zhang G."/>
            <person name="Wei Q."/>
            <person name="Cai L."/>
        </authorList>
    </citation>
    <scope>NUCLEOTIDE SEQUENCE</scope>
    <source>
        <strain evidence="8">E7-10</strain>
    </source>
</reference>
<evidence type="ECO:0000256" key="6">
    <source>
        <dbReference type="HAMAP-Rule" id="MF_01930"/>
    </source>
</evidence>
<dbReference type="Proteomes" id="UP001148313">
    <property type="component" value="Unassembled WGS sequence"/>
</dbReference>
<dbReference type="Gene3D" id="3.40.50.170">
    <property type="entry name" value="Formyl transferase, N-terminal domain"/>
    <property type="match status" value="1"/>
</dbReference>
<dbReference type="EC" id="2.1.2.2" evidence="6"/>